<organism evidence="2 3">
    <name type="scientific">Characodon lateralis</name>
    <dbReference type="NCBI Taxonomy" id="208331"/>
    <lineage>
        <taxon>Eukaryota</taxon>
        <taxon>Metazoa</taxon>
        <taxon>Chordata</taxon>
        <taxon>Craniata</taxon>
        <taxon>Vertebrata</taxon>
        <taxon>Euteleostomi</taxon>
        <taxon>Actinopterygii</taxon>
        <taxon>Neopterygii</taxon>
        <taxon>Teleostei</taxon>
        <taxon>Neoteleostei</taxon>
        <taxon>Acanthomorphata</taxon>
        <taxon>Ovalentaria</taxon>
        <taxon>Atherinomorphae</taxon>
        <taxon>Cyprinodontiformes</taxon>
        <taxon>Goodeidae</taxon>
        <taxon>Characodon</taxon>
    </lineage>
</organism>
<feature type="domain" description="TLDc" evidence="1">
    <location>
        <begin position="120"/>
        <end position="281"/>
    </location>
</feature>
<sequence>MQQRRKGFSCIHTGLNHFYTFFVQWSPDMYTTGIKKCYKSCYVRKDQHTNHHPAEGKVFAAVGKHFSNAVDKFKTAKIWNIITVKGLKRSLSLCSSVGYELESEYQETEDGLPVLKHDSQLLDEYHLQKLSAHMPPKTQGYPWRLVYSTAVHGTSLRTLYRNMADLDSPVLLVIKDMHKNVFGAFCSDPLRVSKYFYGTGETFLFSFSPDFQQYKWSGENSYFVSGNWESLQIGGGGGGFPLWLDADLYHGASFSCPTFYNAPLSTHEDFTVLDVEVWTVQS</sequence>
<reference evidence="2 3" key="1">
    <citation type="submission" date="2021-06" db="EMBL/GenBank/DDBJ databases">
        <authorList>
            <person name="Palmer J.M."/>
        </authorList>
    </citation>
    <scope>NUCLEOTIDE SEQUENCE [LARGE SCALE GENOMIC DNA]</scope>
    <source>
        <strain evidence="2 3">CL_MEX2019</strain>
        <tissue evidence="2">Muscle</tissue>
    </source>
</reference>
<dbReference type="PROSITE" id="PS51886">
    <property type="entry name" value="TLDC"/>
    <property type="match status" value="1"/>
</dbReference>
<dbReference type="InterPro" id="IPR006571">
    <property type="entry name" value="TLDc_dom"/>
</dbReference>
<dbReference type="Pfam" id="PF07534">
    <property type="entry name" value="TLD"/>
    <property type="match status" value="1"/>
</dbReference>
<comment type="caution">
    <text evidence="2">The sequence shown here is derived from an EMBL/GenBank/DDBJ whole genome shotgun (WGS) entry which is preliminary data.</text>
</comment>
<name>A0ABU7EUM6_9TELE</name>
<dbReference type="EMBL" id="JAHUTJ010066629">
    <property type="protein sequence ID" value="MED6290545.1"/>
    <property type="molecule type" value="Genomic_DNA"/>
</dbReference>
<evidence type="ECO:0000313" key="2">
    <source>
        <dbReference type="EMBL" id="MED6290545.1"/>
    </source>
</evidence>
<dbReference type="PANTHER" id="PTHR23354:SF68">
    <property type="entry name" value="NUCLEAR RECEPTOR COACTIVATOR 7"/>
    <property type="match status" value="1"/>
</dbReference>
<dbReference type="PANTHER" id="PTHR23354">
    <property type="entry name" value="NUCLEOLAR PROTEIN 7/ESTROGEN RECEPTOR COACTIVATOR-RELATED"/>
    <property type="match status" value="1"/>
</dbReference>
<evidence type="ECO:0000259" key="1">
    <source>
        <dbReference type="PROSITE" id="PS51886"/>
    </source>
</evidence>
<evidence type="ECO:0000313" key="3">
    <source>
        <dbReference type="Proteomes" id="UP001352852"/>
    </source>
</evidence>
<dbReference type="SMART" id="SM00584">
    <property type="entry name" value="TLDc"/>
    <property type="match status" value="1"/>
</dbReference>
<proteinExistence type="predicted"/>
<keyword evidence="3" id="KW-1185">Reference proteome</keyword>
<gene>
    <name evidence="2" type="ORF">CHARACLAT_014166</name>
</gene>
<accession>A0ABU7EUM6</accession>
<dbReference type="Proteomes" id="UP001352852">
    <property type="component" value="Unassembled WGS sequence"/>
</dbReference>
<protein>
    <recommendedName>
        <fullName evidence="1">TLDc domain-containing protein</fullName>
    </recommendedName>
</protein>